<keyword evidence="16" id="KW-1185">Reference proteome</keyword>
<sequence>MINGRVRRISGPIIRAEGLGAAGLFDVVEVGEKKLIGEIVRLEKDEAVVQVYEDDTGLMIGAEAHSTGRPLSVLLGPGLIGTIYDGIQRPLEALFKQSGAFMESGSRGDPLDSEKKWPFVPDPELAKRIASGEKIPAVPGLVLGTVKETESITCKIMVPPSATTGSKTAYGNVSWLSPAAEYTINGIAARTESGLEIPLAQWWPVRIPRPNAERLSPEMPLVTGQRVIDVFFPLSKGGTAAIPGGFGTGKTMTQHAIAKWCDADVIIYIGCGERGNEMTDVLTEFPHLIDPRSGRSLMERTVLIANTSNMPVAAREVSIYTGVTLAEFYRDMGYHVAIMADSTSRWAEALRELSGRMEEMPAEEGFPAYLPTRLAEFYERAGRVKTLSGQEGSVSIIGAVSPPGGDFSEPVTQHTKRFIRCFWALDRDLANARHYPAISWIDSYSEYAEEVKPWWEKVNPQWAVVRQSALDLLKKEQRLAEIVRLIGPDALPDDQRLVLITSEIIKNGFLQQNSFDDIDMYCVPAKQVRLLELMMEFHERSSTCIKLGAPLFKITSLPIREELSRLKSGIKNDDAEGLAEFERNMRTSLEELERSYRTKEML</sequence>
<keyword evidence="7 10" id="KW-0406">Ion transport</keyword>
<dbReference type="CDD" id="cd18111">
    <property type="entry name" value="ATP-synt_V_A-type_alpha_C"/>
    <property type="match status" value="1"/>
</dbReference>
<dbReference type="EMBL" id="CP001841">
    <property type="protein sequence ID" value="AEF80888.1"/>
    <property type="molecule type" value="Genomic_DNA"/>
</dbReference>
<dbReference type="GO" id="GO:0005524">
    <property type="term" value="F:ATP binding"/>
    <property type="evidence" value="ECO:0007669"/>
    <property type="project" value="UniProtKB-UniRule"/>
</dbReference>
<keyword evidence="3 10" id="KW-0547">Nucleotide-binding</keyword>
<evidence type="ECO:0000256" key="4">
    <source>
        <dbReference type="ARBA" id="ARBA00022781"/>
    </source>
</evidence>
<dbReference type="eggNOG" id="COG1155">
    <property type="taxonomic scope" value="Bacteria"/>
</dbReference>
<feature type="domain" description="ATPase F1/V1/A1 complex alpha/beta subunit nucleotide-binding" evidence="11">
    <location>
        <begin position="224"/>
        <end position="445"/>
    </location>
</feature>
<dbReference type="PANTHER" id="PTHR43607">
    <property type="entry name" value="V-TYPE PROTON ATPASE CATALYTIC SUBUNIT A"/>
    <property type="match status" value="1"/>
</dbReference>
<dbReference type="Pfam" id="PF22919">
    <property type="entry name" value="ATP-synt_VA_C"/>
    <property type="match status" value="1"/>
</dbReference>
<comment type="catalytic activity">
    <reaction evidence="10">
        <text>ATP + H2O + 4 H(+)(in) = ADP + phosphate + 5 H(+)(out)</text>
        <dbReference type="Rhea" id="RHEA:57720"/>
        <dbReference type="ChEBI" id="CHEBI:15377"/>
        <dbReference type="ChEBI" id="CHEBI:15378"/>
        <dbReference type="ChEBI" id="CHEBI:30616"/>
        <dbReference type="ChEBI" id="CHEBI:43474"/>
        <dbReference type="ChEBI" id="CHEBI:456216"/>
        <dbReference type="EC" id="7.1.2.2"/>
    </reaction>
</comment>
<dbReference type="InterPro" id="IPR022878">
    <property type="entry name" value="V-ATPase_asu"/>
</dbReference>
<keyword evidence="8 10" id="KW-0066">ATP synthesis</keyword>
<dbReference type="InterPro" id="IPR004100">
    <property type="entry name" value="ATPase_F1/V1/A1_a/bsu_N"/>
</dbReference>
<name>F5Y7W1_LEAAZ</name>
<protein>
    <recommendedName>
        <fullName evidence="10">V-type ATP synthase alpha chain</fullName>
        <ecNumber evidence="10">7.1.2.2</ecNumber>
    </recommendedName>
    <alternativeName>
        <fullName evidence="10">V-ATPase subunit A</fullName>
    </alternativeName>
</protein>
<evidence type="ECO:0000256" key="6">
    <source>
        <dbReference type="ARBA" id="ARBA00022967"/>
    </source>
</evidence>
<dbReference type="Proteomes" id="UP000009222">
    <property type="component" value="Chromosome"/>
</dbReference>
<accession>F5Y7W1</accession>
<dbReference type="GO" id="GO:0042777">
    <property type="term" value="P:proton motive force-driven plasma membrane ATP synthesis"/>
    <property type="evidence" value="ECO:0007669"/>
    <property type="project" value="UniProtKB-UniRule"/>
</dbReference>
<feature type="binding site" evidence="10">
    <location>
        <begin position="244"/>
        <end position="251"/>
    </location>
    <ligand>
        <name>ATP</name>
        <dbReference type="ChEBI" id="CHEBI:30616"/>
    </ligand>
</feature>
<dbReference type="SUPFAM" id="SSF52540">
    <property type="entry name" value="P-loop containing nucleoside triphosphate hydrolases"/>
    <property type="match status" value="1"/>
</dbReference>
<reference evidence="15 16" key="2">
    <citation type="journal article" date="2011" name="ISME J.">
        <title>RNA-seq reveals cooperative metabolic interactions between two termite-gut spirochete species in co-culture.</title>
        <authorList>
            <person name="Rosenthal A.Z."/>
            <person name="Matson E.G."/>
            <person name="Eldar A."/>
            <person name="Leadbetter J.R."/>
        </authorList>
    </citation>
    <scope>NUCLEOTIDE SEQUENCE [LARGE SCALE GENOMIC DNA]</scope>
    <source>
        <strain evidence="16">ATCC BAA-888 / DSM 13862 / ZAS-9</strain>
    </source>
</reference>
<dbReference type="AlphaFoldDB" id="F5Y7W1"/>
<evidence type="ECO:0000259" key="12">
    <source>
        <dbReference type="Pfam" id="PF02874"/>
    </source>
</evidence>
<keyword evidence="2 10" id="KW-0813">Transport</keyword>
<dbReference type="GO" id="GO:0045259">
    <property type="term" value="C:proton-transporting ATP synthase complex"/>
    <property type="evidence" value="ECO:0007669"/>
    <property type="project" value="UniProtKB-ARBA"/>
</dbReference>
<keyword evidence="6 10" id="KW-1278">Translocase</keyword>
<evidence type="ECO:0000256" key="1">
    <source>
        <dbReference type="ARBA" id="ARBA00008936"/>
    </source>
</evidence>
<dbReference type="NCBIfam" id="NF003220">
    <property type="entry name" value="PRK04192.1"/>
    <property type="match status" value="1"/>
</dbReference>
<evidence type="ECO:0000256" key="9">
    <source>
        <dbReference type="ARBA" id="ARBA00054855"/>
    </source>
</evidence>
<evidence type="ECO:0000256" key="10">
    <source>
        <dbReference type="HAMAP-Rule" id="MF_00309"/>
    </source>
</evidence>
<dbReference type="GO" id="GO:0046961">
    <property type="term" value="F:proton-transporting ATPase activity, rotational mechanism"/>
    <property type="evidence" value="ECO:0007669"/>
    <property type="project" value="InterPro"/>
</dbReference>
<dbReference type="InterPro" id="IPR000194">
    <property type="entry name" value="ATPase_F1/V1/A1_a/bsu_nucl-bd"/>
</dbReference>
<feature type="domain" description="ATPase F1/V1/A1 complex alpha/beta subunit N-terminal" evidence="12">
    <location>
        <begin position="7"/>
        <end position="68"/>
    </location>
</feature>
<evidence type="ECO:0000259" key="14">
    <source>
        <dbReference type="Pfam" id="PF22919"/>
    </source>
</evidence>
<dbReference type="SUPFAM" id="SSF47917">
    <property type="entry name" value="C-terminal domain of alpha and beta subunits of F1 ATP synthase"/>
    <property type="match status" value="1"/>
</dbReference>
<dbReference type="STRING" id="545695.TREAZ_3406"/>
<organism evidence="15 16">
    <name type="scientific">Leadbettera azotonutricia (strain ATCC BAA-888 / DSM 13862 / ZAS-9)</name>
    <name type="common">Treponema azotonutricium</name>
    <dbReference type="NCBI Taxonomy" id="545695"/>
    <lineage>
        <taxon>Bacteria</taxon>
        <taxon>Pseudomonadati</taxon>
        <taxon>Spirochaetota</taxon>
        <taxon>Spirochaetia</taxon>
        <taxon>Spirochaetales</taxon>
        <taxon>Breznakiellaceae</taxon>
        <taxon>Leadbettera</taxon>
    </lineage>
</organism>
<dbReference type="InterPro" id="IPR036121">
    <property type="entry name" value="ATPase_F1/V1/A1_a/bsu_N_sf"/>
</dbReference>
<gene>
    <name evidence="10" type="primary">atpA</name>
    <name evidence="15" type="ordered locus">TREAZ_3406</name>
</gene>
<dbReference type="OrthoDB" id="9803053at2"/>
<dbReference type="KEGG" id="taz:TREAZ_3406"/>
<evidence type="ECO:0000313" key="16">
    <source>
        <dbReference type="Proteomes" id="UP000009222"/>
    </source>
</evidence>
<evidence type="ECO:0000313" key="15">
    <source>
        <dbReference type="EMBL" id="AEF80888.1"/>
    </source>
</evidence>
<dbReference type="Pfam" id="PF16886">
    <property type="entry name" value="ATP-synt_ab_Xtn"/>
    <property type="match status" value="1"/>
</dbReference>
<dbReference type="GO" id="GO:0046933">
    <property type="term" value="F:proton-transporting ATP synthase activity, rotational mechanism"/>
    <property type="evidence" value="ECO:0007669"/>
    <property type="project" value="UniProtKB-UniRule"/>
</dbReference>
<dbReference type="SUPFAM" id="SSF50615">
    <property type="entry name" value="N-terminal domain of alpha and beta subunits of F1 ATP synthase"/>
    <property type="match status" value="1"/>
</dbReference>
<dbReference type="EC" id="7.1.2.2" evidence="10"/>
<evidence type="ECO:0000259" key="11">
    <source>
        <dbReference type="Pfam" id="PF00006"/>
    </source>
</evidence>
<comment type="function">
    <text evidence="9 10">Produces ATP from ADP in the presence of a proton gradient across the membrane. The V-type alpha chain is a catalytic subunit.</text>
</comment>
<reference evidence="16" key="1">
    <citation type="submission" date="2009-12" db="EMBL/GenBank/DDBJ databases">
        <title>Complete sequence of Treponema azotonutricium strain ZAS-9.</title>
        <authorList>
            <person name="Tetu S.G."/>
            <person name="Matson E."/>
            <person name="Ren Q."/>
            <person name="Seshadri R."/>
            <person name="Elbourne L."/>
            <person name="Hassan K.A."/>
            <person name="Durkin A."/>
            <person name="Radune D."/>
            <person name="Mohamoud Y."/>
            <person name="Shay R."/>
            <person name="Jin S."/>
            <person name="Zhang X."/>
            <person name="Lucey K."/>
            <person name="Ballor N.R."/>
            <person name="Ottesen E."/>
            <person name="Rosenthal R."/>
            <person name="Allen A."/>
            <person name="Leadbetter J.R."/>
            <person name="Paulsen I.T."/>
        </authorList>
    </citation>
    <scope>NUCLEOTIDE SEQUENCE [LARGE SCALE GENOMIC DNA]</scope>
    <source>
        <strain evidence="16">ATCC BAA-888 / DSM 13862 / ZAS-9</strain>
    </source>
</reference>
<dbReference type="Pfam" id="PF02874">
    <property type="entry name" value="ATP-synt_ab_N"/>
    <property type="match status" value="1"/>
</dbReference>
<evidence type="ECO:0000256" key="7">
    <source>
        <dbReference type="ARBA" id="ARBA00023065"/>
    </source>
</evidence>
<dbReference type="Gene3D" id="3.40.50.300">
    <property type="entry name" value="P-loop containing nucleotide triphosphate hydrolases"/>
    <property type="match status" value="1"/>
</dbReference>
<feature type="domain" description="ATP synthase A/B type C-terminal" evidence="14">
    <location>
        <begin position="454"/>
        <end position="542"/>
    </location>
</feature>
<dbReference type="InParanoid" id="F5Y7W1"/>
<keyword evidence="5 10" id="KW-0067">ATP-binding</keyword>
<dbReference type="InterPro" id="IPR027417">
    <property type="entry name" value="P-loop_NTPase"/>
</dbReference>
<dbReference type="Gene3D" id="1.10.1140.10">
    <property type="entry name" value="Bovine Mitochondrial F1-atpase, Atp Synthase Beta Chain, Chain D, domain 3"/>
    <property type="match status" value="1"/>
</dbReference>
<dbReference type="HOGENOM" id="CLU_008162_3_1_12"/>
<keyword evidence="4 10" id="KW-0375">Hydrogen ion transport</keyword>
<evidence type="ECO:0000259" key="13">
    <source>
        <dbReference type="Pfam" id="PF16886"/>
    </source>
</evidence>
<keyword evidence="15" id="KW-0378">Hydrolase</keyword>
<dbReference type="InterPro" id="IPR031686">
    <property type="entry name" value="ATP-synth_a_Xtn"/>
</dbReference>
<evidence type="ECO:0000256" key="2">
    <source>
        <dbReference type="ARBA" id="ARBA00022448"/>
    </source>
</evidence>
<dbReference type="Pfam" id="PF00006">
    <property type="entry name" value="ATP-synt_ab"/>
    <property type="match status" value="1"/>
</dbReference>
<proteinExistence type="inferred from homology"/>
<evidence type="ECO:0000256" key="8">
    <source>
        <dbReference type="ARBA" id="ARBA00023310"/>
    </source>
</evidence>
<dbReference type="InterPro" id="IPR024034">
    <property type="entry name" value="ATPase_F1/V1_b/a_C"/>
</dbReference>
<dbReference type="GO" id="GO:0016787">
    <property type="term" value="F:hydrolase activity"/>
    <property type="evidence" value="ECO:0007669"/>
    <property type="project" value="UniProtKB-KW"/>
</dbReference>
<dbReference type="InterPro" id="IPR055190">
    <property type="entry name" value="ATP-synt_VA_C"/>
</dbReference>
<dbReference type="PANTHER" id="PTHR43607:SF1">
    <property type="entry name" value="H(+)-TRANSPORTING TWO-SECTOR ATPASE"/>
    <property type="match status" value="1"/>
</dbReference>
<comment type="similarity">
    <text evidence="1 10">Belongs to the ATPase alpha/beta chains family.</text>
</comment>
<dbReference type="InterPro" id="IPR023366">
    <property type="entry name" value="ATP_synth_asu-like_sf"/>
</dbReference>
<dbReference type="RefSeq" id="WP_015712165.1">
    <property type="nucleotide sequence ID" value="NC_015577.1"/>
</dbReference>
<dbReference type="Gene3D" id="2.40.50.100">
    <property type="match status" value="1"/>
</dbReference>
<feature type="domain" description="ATPsynthase alpha/beta subunit barrel-sandwich" evidence="13">
    <location>
        <begin position="109"/>
        <end position="206"/>
    </location>
</feature>
<evidence type="ECO:0000256" key="3">
    <source>
        <dbReference type="ARBA" id="ARBA00022741"/>
    </source>
</evidence>
<dbReference type="CDD" id="cd01134">
    <property type="entry name" value="V_A-ATPase_A"/>
    <property type="match status" value="1"/>
</dbReference>
<evidence type="ECO:0000256" key="5">
    <source>
        <dbReference type="ARBA" id="ARBA00022840"/>
    </source>
</evidence>
<dbReference type="Gene3D" id="2.40.30.20">
    <property type="match status" value="1"/>
</dbReference>
<dbReference type="HAMAP" id="MF_00309">
    <property type="entry name" value="ATP_synth_A_arch"/>
    <property type="match status" value="1"/>
</dbReference>